<accession>A0A6P1DXY1</accession>
<dbReference type="InterPro" id="IPR048824">
    <property type="entry name" value="Cas3-like_C"/>
</dbReference>
<keyword evidence="4" id="KW-0067">ATP-binding</keyword>
<name>A0A6P1DXY1_9GAMM</name>
<keyword evidence="1" id="KW-0547">Nucleotide-binding</keyword>
<dbReference type="EMBL" id="JAAIJR010000153">
    <property type="protein sequence ID" value="NEX23058.1"/>
    <property type="molecule type" value="Genomic_DNA"/>
</dbReference>
<dbReference type="SUPFAM" id="SSF52540">
    <property type="entry name" value="P-loop containing nucleoside triphosphate hydrolases"/>
    <property type="match status" value="1"/>
</dbReference>
<keyword evidence="9" id="KW-1185">Reference proteome</keyword>
<dbReference type="Proteomes" id="UP000471640">
    <property type="component" value="Unassembled WGS sequence"/>
</dbReference>
<dbReference type="Pfam" id="PF21802">
    <property type="entry name" value="Cas3-like_C"/>
    <property type="match status" value="1"/>
</dbReference>
<dbReference type="InterPro" id="IPR027417">
    <property type="entry name" value="P-loop_NTPase"/>
</dbReference>
<dbReference type="GO" id="GO:0051607">
    <property type="term" value="P:defense response to virus"/>
    <property type="evidence" value="ECO:0007669"/>
    <property type="project" value="UniProtKB-KW"/>
</dbReference>
<evidence type="ECO:0000256" key="5">
    <source>
        <dbReference type="ARBA" id="ARBA00023118"/>
    </source>
</evidence>
<reference evidence="9" key="1">
    <citation type="journal article" date="2020" name="Microbiol. Resour. Announc.">
        <title>Draft Genome Sequences of Thiorhodococcus mannitoliphagus and Thiorhodococcus minor, Purple Sulfur Photosynthetic Bacteria in the Gammaproteobacterial Family Chromatiaceae.</title>
        <authorList>
            <person name="Aviles F.A."/>
            <person name="Meyer T.E."/>
            <person name="Kyndt J.A."/>
        </authorList>
    </citation>
    <scope>NUCLEOTIDE SEQUENCE [LARGE SCALE GENOMIC DNA]</scope>
    <source>
        <strain evidence="9">DSM 18266</strain>
    </source>
</reference>
<evidence type="ECO:0000256" key="4">
    <source>
        <dbReference type="ARBA" id="ARBA00022840"/>
    </source>
</evidence>
<protein>
    <submittedName>
        <fullName evidence="8">Type I-F CRISPR-associated helicase Cas3</fullName>
    </submittedName>
</protein>
<dbReference type="RefSeq" id="WP_164656329.1">
    <property type="nucleotide sequence ID" value="NZ_JAAIJR010000153.1"/>
</dbReference>
<evidence type="ECO:0000256" key="2">
    <source>
        <dbReference type="ARBA" id="ARBA00022801"/>
    </source>
</evidence>
<organism evidence="8 9">
    <name type="scientific">Thiorhodococcus mannitoliphagus</name>
    <dbReference type="NCBI Taxonomy" id="329406"/>
    <lineage>
        <taxon>Bacteria</taxon>
        <taxon>Pseudomonadati</taxon>
        <taxon>Pseudomonadota</taxon>
        <taxon>Gammaproteobacteria</taxon>
        <taxon>Chromatiales</taxon>
        <taxon>Chromatiaceae</taxon>
        <taxon>Thiorhodococcus</taxon>
    </lineage>
</organism>
<dbReference type="GO" id="GO:0016787">
    <property type="term" value="F:hydrolase activity"/>
    <property type="evidence" value="ECO:0007669"/>
    <property type="project" value="UniProtKB-KW"/>
</dbReference>
<dbReference type="InterPro" id="IPR013395">
    <property type="entry name" value="CRISPR-assoc_Cas3_yers"/>
</dbReference>
<feature type="domain" description="CRISPR-associated Cas3 subtype I-F/YPEST-like C-terminal" evidence="6">
    <location>
        <begin position="667"/>
        <end position="764"/>
    </location>
</feature>
<gene>
    <name evidence="8" type="primary">cas3f</name>
    <name evidence="8" type="ORF">G3480_22630</name>
</gene>
<proteinExistence type="predicted"/>
<evidence type="ECO:0000259" key="6">
    <source>
        <dbReference type="Pfam" id="PF21802"/>
    </source>
</evidence>
<dbReference type="NCBIfam" id="TIGR02562">
    <property type="entry name" value="cas3_yersinia"/>
    <property type="match status" value="1"/>
</dbReference>
<evidence type="ECO:0000256" key="1">
    <source>
        <dbReference type="ARBA" id="ARBA00022741"/>
    </source>
</evidence>
<dbReference type="GO" id="GO:0005524">
    <property type="term" value="F:ATP binding"/>
    <property type="evidence" value="ECO:0007669"/>
    <property type="project" value="UniProtKB-KW"/>
</dbReference>
<dbReference type="Pfam" id="PF22590">
    <property type="entry name" value="Cas3-like_C_2"/>
    <property type="match status" value="1"/>
</dbReference>
<evidence type="ECO:0000259" key="7">
    <source>
        <dbReference type="Pfam" id="PF22590"/>
    </source>
</evidence>
<keyword evidence="5" id="KW-0051">Antiviral defense</keyword>
<sequence length="768" mass="85620">MAQHASQIARFLPRFEQHLPRLGKHRRLKQRAQHERFRWQDKSAEAAASMRERSREHGAFIVNMASTCCGKTLANARIMYALAEPSQCMRCAFALGLRTLTLQTGKAFSDLLGLGDDDLAIRVGGSASRVLFEHHEAQAEATGSASRQALLDEDTHVLCEGQTDQHPLLRRALADPNVRKLLVAPLLVCTIDHLTPATESQRGGRQIAPMLRLMSGDLVLDEPDDFDLADLPALTRLVHWAGLLGARVLLSSATLPPALVQGLFEAYRSGRQHFQRNRTARPGGAERPPGICCAWVDELHQQVHDCPETASFQQIHEQFAQRRHEALARLAAEPRRRAAILPVQGLQGIRQVPLLAEAFAPQVLSAAVSLHRAHHSVDTYTHKRVSFGLVRMANIEPLFEVALELFQLIPPDGLRVHLCVYHSRHPLLVRSAIEAQLDQALQRHEPDAVFSLPDIRQRLNASPETDHLFIVLGSPVTEVGRDHDYDWAVVEPSSMRSLIQLAGRVRRHRPGPVASPNILVFSHNLRHFSRQPGQAAFCKPGFETDGDAFHLASHDLRQLMSAEEIAVIDARPRIVSPASAALRPRERLVDLEHARMRHEMLPQQRVAATKPLGSRARAAAARAVPEPTLNASTWWQQAPEDALLTALLPQRQPFRKEPDRRDITLALLPDEDGENALLHQVMEGERRGESLYVEVNRSQCEHLPEAVIQGDRIEPWGVTDYMGALSALASELDLPLSICAERFGTTTVRPNDSGWRYHPALGFARKRS</sequence>
<dbReference type="GO" id="GO:0004386">
    <property type="term" value="F:helicase activity"/>
    <property type="evidence" value="ECO:0007669"/>
    <property type="project" value="UniProtKB-KW"/>
</dbReference>
<dbReference type="AlphaFoldDB" id="A0A6P1DXY1"/>
<evidence type="ECO:0000313" key="8">
    <source>
        <dbReference type="EMBL" id="NEX23058.1"/>
    </source>
</evidence>
<comment type="caution">
    <text evidence="8">The sequence shown here is derived from an EMBL/GenBank/DDBJ whole genome shotgun (WGS) entry which is preliminary data.</text>
</comment>
<keyword evidence="3" id="KW-0347">Helicase</keyword>
<evidence type="ECO:0000256" key="3">
    <source>
        <dbReference type="ARBA" id="ARBA00022806"/>
    </source>
</evidence>
<reference evidence="8 9" key="2">
    <citation type="submission" date="2020-02" db="EMBL/GenBank/DDBJ databases">
        <title>Genome sequences of Thiorhodococcus mannitoliphagus and Thiorhodococcus minor, purple sulfur photosynthetic bacteria in the gammaproteobacterial family, Chromatiaceae.</title>
        <authorList>
            <person name="Aviles F.A."/>
            <person name="Meyer T.E."/>
            <person name="Kyndt J.A."/>
        </authorList>
    </citation>
    <scope>NUCLEOTIDE SEQUENCE [LARGE SCALE GENOMIC DNA]</scope>
    <source>
        <strain evidence="8 9">DSM 18266</strain>
    </source>
</reference>
<evidence type="ECO:0000313" key="9">
    <source>
        <dbReference type="Proteomes" id="UP000471640"/>
    </source>
</evidence>
<dbReference type="InterPro" id="IPR054712">
    <property type="entry name" value="Cas3-like_dom"/>
</dbReference>
<keyword evidence="2" id="KW-0378">Hydrolase</keyword>
<feature type="domain" description="CRISPR-associated nuclease/helicase Cas3" evidence="7">
    <location>
        <begin position="386"/>
        <end position="509"/>
    </location>
</feature>